<dbReference type="Gene3D" id="2.40.350.10">
    <property type="entry name" value="SO1590-like"/>
    <property type="match status" value="1"/>
</dbReference>
<protein>
    <recommendedName>
        <fullName evidence="3">DUF3224 domain-containing protein</fullName>
    </recommendedName>
</protein>
<evidence type="ECO:0008006" key="3">
    <source>
        <dbReference type="Google" id="ProtNLM"/>
    </source>
</evidence>
<organism evidence="1 2">
    <name type="scientific">Kibdelosporangium banguiense</name>
    <dbReference type="NCBI Taxonomy" id="1365924"/>
    <lineage>
        <taxon>Bacteria</taxon>
        <taxon>Bacillati</taxon>
        <taxon>Actinomycetota</taxon>
        <taxon>Actinomycetes</taxon>
        <taxon>Pseudonocardiales</taxon>
        <taxon>Pseudonocardiaceae</taxon>
        <taxon>Kibdelosporangium</taxon>
    </lineage>
</organism>
<proteinExistence type="predicted"/>
<comment type="caution">
    <text evidence="1">The sequence shown here is derived from an EMBL/GenBank/DDBJ whole genome shotgun (WGS) entry which is preliminary data.</text>
</comment>
<dbReference type="InterPro" id="IPR023159">
    <property type="entry name" value="SO1590-like_sf"/>
</dbReference>
<dbReference type="RefSeq" id="WP_209644415.1">
    <property type="nucleotide sequence ID" value="NZ_JAGINW010000001.1"/>
</dbReference>
<name>A0ABS4TST9_9PSEU</name>
<dbReference type="Proteomes" id="UP001519332">
    <property type="component" value="Unassembled WGS sequence"/>
</dbReference>
<dbReference type="SUPFAM" id="SSF159238">
    <property type="entry name" value="SO1590-like"/>
    <property type="match status" value="1"/>
</dbReference>
<reference evidence="1 2" key="1">
    <citation type="submission" date="2021-03" db="EMBL/GenBank/DDBJ databases">
        <title>Sequencing the genomes of 1000 actinobacteria strains.</title>
        <authorList>
            <person name="Klenk H.-P."/>
        </authorList>
    </citation>
    <scope>NUCLEOTIDE SEQUENCE [LARGE SCALE GENOMIC DNA]</scope>
    <source>
        <strain evidence="1 2">DSM 46670</strain>
    </source>
</reference>
<gene>
    <name evidence="1" type="ORF">JOF56_007860</name>
</gene>
<evidence type="ECO:0000313" key="2">
    <source>
        <dbReference type="Proteomes" id="UP001519332"/>
    </source>
</evidence>
<keyword evidence="2" id="KW-1185">Reference proteome</keyword>
<sequence length="128" mass="13440">MKLIAKFEITGWDQATYDEHDDGPPLGKATIAKSYTGDLQAISTAQMLACQTGDQPTDGAGYMAQERVVGTLNGRVGTFVLQHGACGGPDGTEQYGFIVPGSGTGELTAIKGTCRVQHGELTLDYELG</sequence>
<dbReference type="EMBL" id="JAGINW010000001">
    <property type="protein sequence ID" value="MBP2327475.1"/>
    <property type="molecule type" value="Genomic_DNA"/>
</dbReference>
<dbReference type="Pfam" id="PF11528">
    <property type="entry name" value="DUF3224"/>
    <property type="match status" value="1"/>
</dbReference>
<accession>A0ABS4TST9</accession>
<evidence type="ECO:0000313" key="1">
    <source>
        <dbReference type="EMBL" id="MBP2327475.1"/>
    </source>
</evidence>
<dbReference type="InterPro" id="IPR021607">
    <property type="entry name" value="DUF3224"/>
</dbReference>